<protein>
    <submittedName>
        <fullName evidence="2">Uncharacterized protein</fullName>
    </submittedName>
</protein>
<dbReference type="AlphaFoldDB" id="A0A261RVP7"/>
<reference evidence="2 3" key="1">
    <citation type="submission" date="2017-05" db="EMBL/GenBank/DDBJ databases">
        <title>Complete and WGS of Bordetella genogroups.</title>
        <authorList>
            <person name="Spilker T."/>
            <person name="LiPuma J."/>
        </authorList>
    </citation>
    <scope>NUCLEOTIDE SEQUENCE [LARGE SCALE GENOMIC DNA]</scope>
    <source>
        <strain evidence="2 3">AU17610</strain>
    </source>
</reference>
<dbReference type="RefSeq" id="WP_094828763.1">
    <property type="nucleotide sequence ID" value="NZ_NEVL01000006.1"/>
</dbReference>
<gene>
    <name evidence="2" type="ORF">CEG14_23160</name>
</gene>
<organism evidence="2 3">
    <name type="scientific">Bordetella genomosp. 1</name>
    <dbReference type="NCBI Taxonomy" id="1395607"/>
    <lineage>
        <taxon>Bacteria</taxon>
        <taxon>Pseudomonadati</taxon>
        <taxon>Pseudomonadota</taxon>
        <taxon>Betaproteobacteria</taxon>
        <taxon>Burkholderiales</taxon>
        <taxon>Alcaligenaceae</taxon>
        <taxon>Bordetella</taxon>
    </lineage>
</organism>
<proteinExistence type="predicted"/>
<sequence>MSISAIDRIAPASIDAVRDPYRAERVRAEMRASTQAARAESARFERVQAARAEAARADAVRARAATAAPAGKPLAIVAGDPANGVDRLREQFSSDRLRSAVQAFHDEQAGLQARATAANDLGTIEGLLPLQPYRVAMGNPPVQPQQLAAAAGLAPAMVSPVANVAALRNTTDDALSTDPDTRARAHRIDKTDA</sequence>
<feature type="region of interest" description="Disordered" evidence="1">
    <location>
        <begin position="171"/>
        <end position="193"/>
    </location>
</feature>
<dbReference type="OrthoDB" id="8657471at2"/>
<accession>A0A261RVP7</accession>
<evidence type="ECO:0000256" key="1">
    <source>
        <dbReference type="SAM" id="MobiDB-lite"/>
    </source>
</evidence>
<feature type="compositionally biased region" description="Basic and acidic residues" evidence="1">
    <location>
        <begin position="179"/>
        <end position="193"/>
    </location>
</feature>
<evidence type="ECO:0000313" key="2">
    <source>
        <dbReference type="EMBL" id="OZI28837.1"/>
    </source>
</evidence>
<name>A0A261RVP7_9BORD</name>
<dbReference type="EMBL" id="NEVL01000006">
    <property type="protein sequence ID" value="OZI28837.1"/>
    <property type="molecule type" value="Genomic_DNA"/>
</dbReference>
<comment type="caution">
    <text evidence="2">The sequence shown here is derived from an EMBL/GenBank/DDBJ whole genome shotgun (WGS) entry which is preliminary data.</text>
</comment>
<dbReference type="Proteomes" id="UP000217005">
    <property type="component" value="Unassembled WGS sequence"/>
</dbReference>
<evidence type="ECO:0000313" key="3">
    <source>
        <dbReference type="Proteomes" id="UP000217005"/>
    </source>
</evidence>